<evidence type="ECO:0000313" key="7">
    <source>
        <dbReference type="Proteomes" id="UP000803844"/>
    </source>
</evidence>
<dbReference type="GeneID" id="63836053"/>
<reference evidence="6" key="1">
    <citation type="journal article" date="2020" name="Phytopathology">
        <title>Genome sequence of the chestnut blight fungus Cryphonectria parasitica EP155: A fundamental resource for an archetypical invasive plant pathogen.</title>
        <authorList>
            <person name="Crouch J.A."/>
            <person name="Dawe A."/>
            <person name="Aerts A."/>
            <person name="Barry K."/>
            <person name="Churchill A.C.L."/>
            <person name="Grimwood J."/>
            <person name="Hillman B."/>
            <person name="Milgroom M.G."/>
            <person name="Pangilinan J."/>
            <person name="Smith M."/>
            <person name="Salamov A."/>
            <person name="Schmutz J."/>
            <person name="Yadav J."/>
            <person name="Grigoriev I.V."/>
            <person name="Nuss D."/>
        </authorList>
    </citation>
    <scope>NUCLEOTIDE SEQUENCE</scope>
    <source>
        <strain evidence="6">EP155</strain>
    </source>
</reference>
<feature type="region of interest" description="Disordered" evidence="4">
    <location>
        <begin position="1"/>
        <end position="41"/>
    </location>
</feature>
<evidence type="ECO:0000256" key="4">
    <source>
        <dbReference type="SAM" id="MobiDB-lite"/>
    </source>
</evidence>
<feature type="region of interest" description="Disordered" evidence="4">
    <location>
        <begin position="105"/>
        <end position="134"/>
    </location>
</feature>
<protein>
    <recommendedName>
        <fullName evidence="5">Zn(2)-C6 fungal-type domain-containing protein</fullName>
    </recommendedName>
</protein>
<dbReference type="Proteomes" id="UP000803844">
    <property type="component" value="Unassembled WGS sequence"/>
</dbReference>
<dbReference type="OrthoDB" id="424974at2759"/>
<dbReference type="GO" id="GO:0003677">
    <property type="term" value="F:DNA binding"/>
    <property type="evidence" value="ECO:0007669"/>
    <property type="project" value="InterPro"/>
</dbReference>
<proteinExistence type="predicted"/>
<gene>
    <name evidence="6" type="ORF">M406DRAFT_290817</name>
</gene>
<keyword evidence="3" id="KW-0539">Nucleus</keyword>
<dbReference type="CDD" id="cd12148">
    <property type="entry name" value="fungal_TF_MHR"/>
    <property type="match status" value="1"/>
</dbReference>
<dbReference type="SMART" id="SM00906">
    <property type="entry name" value="Fungal_trans"/>
    <property type="match status" value="1"/>
</dbReference>
<dbReference type="SUPFAM" id="SSF57701">
    <property type="entry name" value="Zn2/Cys6 DNA-binding domain"/>
    <property type="match status" value="1"/>
</dbReference>
<feature type="compositionally biased region" description="Polar residues" evidence="4">
    <location>
        <begin position="121"/>
        <end position="134"/>
    </location>
</feature>
<dbReference type="GO" id="GO:0006351">
    <property type="term" value="P:DNA-templated transcription"/>
    <property type="evidence" value="ECO:0007669"/>
    <property type="project" value="InterPro"/>
</dbReference>
<feature type="compositionally biased region" description="Basic and acidic residues" evidence="4">
    <location>
        <begin position="105"/>
        <end position="118"/>
    </location>
</feature>
<dbReference type="CDD" id="cd00067">
    <property type="entry name" value="GAL4"/>
    <property type="match status" value="1"/>
</dbReference>
<organism evidence="6 7">
    <name type="scientific">Cryphonectria parasitica (strain ATCC 38755 / EP155)</name>
    <dbReference type="NCBI Taxonomy" id="660469"/>
    <lineage>
        <taxon>Eukaryota</taxon>
        <taxon>Fungi</taxon>
        <taxon>Dikarya</taxon>
        <taxon>Ascomycota</taxon>
        <taxon>Pezizomycotina</taxon>
        <taxon>Sordariomycetes</taxon>
        <taxon>Sordariomycetidae</taxon>
        <taxon>Diaporthales</taxon>
        <taxon>Cryphonectriaceae</taxon>
        <taxon>Cryphonectria-Endothia species complex</taxon>
        <taxon>Cryphonectria</taxon>
    </lineage>
</organism>
<dbReference type="InterPro" id="IPR001138">
    <property type="entry name" value="Zn2Cys6_DnaBD"/>
</dbReference>
<comment type="subcellular location">
    <subcellularLocation>
        <location evidence="1">Nucleus</location>
    </subcellularLocation>
</comment>
<dbReference type="PROSITE" id="PS50048">
    <property type="entry name" value="ZN2_CY6_FUNGAL_2"/>
    <property type="match status" value="1"/>
</dbReference>
<feature type="region of interest" description="Disordered" evidence="4">
    <location>
        <begin position="612"/>
        <end position="638"/>
    </location>
</feature>
<evidence type="ECO:0000256" key="2">
    <source>
        <dbReference type="ARBA" id="ARBA00022723"/>
    </source>
</evidence>
<dbReference type="PANTHER" id="PTHR31001:SF57">
    <property type="entry name" value="ZN(II)2CYS6 TRANSCRIPTION FACTOR (EUROFUNG)"/>
    <property type="match status" value="1"/>
</dbReference>
<feature type="compositionally biased region" description="Basic and acidic residues" evidence="4">
    <location>
        <begin position="1"/>
        <end position="10"/>
    </location>
</feature>
<dbReference type="Gene3D" id="4.10.240.10">
    <property type="entry name" value="Zn(2)-C6 fungal-type DNA-binding domain"/>
    <property type="match status" value="1"/>
</dbReference>
<evidence type="ECO:0000256" key="1">
    <source>
        <dbReference type="ARBA" id="ARBA00004123"/>
    </source>
</evidence>
<dbReference type="GO" id="GO:0008270">
    <property type="term" value="F:zinc ion binding"/>
    <property type="evidence" value="ECO:0007669"/>
    <property type="project" value="InterPro"/>
</dbReference>
<dbReference type="PANTHER" id="PTHR31001">
    <property type="entry name" value="UNCHARACTERIZED TRANSCRIPTIONAL REGULATORY PROTEIN"/>
    <property type="match status" value="1"/>
</dbReference>
<dbReference type="InterPro" id="IPR050613">
    <property type="entry name" value="Sec_Metabolite_Reg"/>
</dbReference>
<dbReference type="RefSeq" id="XP_040777326.1">
    <property type="nucleotide sequence ID" value="XM_040918924.1"/>
</dbReference>
<feature type="domain" description="Zn(2)-C6 fungal-type" evidence="5">
    <location>
        <begin position="44"/>
        <end position="73"/>
    </location>
</feature>
<dbReference type="EMBL" id="MU032347">
    <property type="protein sequence ID" value="KAF3766365.1"/>
    <property type="molecule type" value="Genomic_DNA"/>
</dbReference>
<comment type="caution">
    <text evidence="6">The sequence shown here is derived from an EMBL/GenBank/DDBJ whole genome shotgun (WGS) entry which is preliminary data.</text>
</comment>
<dbReference type="AlphaFoldDB" id="A0A9P4Y579"/>
<evidence type="ECO:0000256" key="3">
    <source>
        <dbReference type="ARBA" id="ARBA00023242"/>
    </source>
</evidence>
<dbReference type="GO" id="GO:0000981">
    <property type="term" value="F:DNA-binding transcription factor activity, RNA polymerase II-specific"/>
    <property type="evidence" value="ECO:0007669"/>
    <property type="project" value="InterPro"/>
</dbReference>
<dbReference type="SMART" id="SM00066">
    <property type="entry name" value="GAL4"/>
    <property type="match status" value="1"/>
</dbReference>
<dbReference type="Pfam" id="PF04082">
    <property type="entry name" value="Fungal_trans"/>
    <property type="match status" value="1"/>
</dbReference>
<dbReference type="InterPro" id="IPR036864">
    <property type="entry name" value="Zn2-C6_fun-type_DNA-bd_sf"/>
</dbReference>
<keyword evidence="2" id="KW-0479">Metal-binding</keyword>
<accession>A0A9P4Y579</accession>
<dbReference type="GO" id="GO:0005634">
    <property type="term" value="C:nucleus"/>
    <property type="evidence" value="ECO:0007669"/>
    <property type="project" value="UniProtKB-SubCell"/>
</dbReference>
<dbReference type="InterPro" id="IPR007219">
    <property type="entry name" value="XnlR_reg_dom"/>
</dbReference>
<keyword evidence="7" id="KW-1185">Reference proteome</keyword>
<sequence>MSSHSTEDRQSATAPPEEAEGGEQPEDRRTSSVEPAADPLLSRSCYPCNQRKIRCDRRSQCSACRRSGRTCLYPPPGPRIRRTKRTIVADMSSRISNLERSLKRARQVDADAEAEVRTSRKNQNPGQSRQDILIQKGSSSQYFNEVLLSRVIKEEHCIDSVLTPPESTPGPVVPSPFNPLGIISSPDPTISPASLHPPSHMAVRLWSIYVDNVETCAGLRLLHLPTDEVKVYSVINDPASASYEHLALTFAIYYASTISLEPADAELVLKEDKETMLLRFKLGLEQAFAHGNFLDRPTISGLHALTIYVAALRMHNRGKGIWILNGLSIRIAQSLGLHRDGKRLGLSPFQAEIRRRLWWHLLSRDSRGGEDYGLENTNGPLLMSDVDLPANVHDTDLTPDMVSPPKPREGWTTMTFSLIAIELFKTMQTLAAMAATSPPTSPPSEAVRAKTIQELRARLDEWMAWCNPVIPQQRLTLFCARFLLKKTDFVTRLQWILLQQRAGLHSDFATEENLDVALEILERKMYKDDGLLKQFAWTRRAYPQTNVMLYVLLHLCVKPEGPLIDRAWGAIEAFFAEDVPREPATGLGPKLLVLVVLRKKAVAVREKLHSRRPGLGRDGAPEPGLALGEHSSSTSVAGVGGPAVGLEHTVADEYGLDNSLVDWPDWAALVQDFQLDTTDVFL</sequence>
<evidence type="ECO:0000259" key="5">
    <source>
        <dbReference type="PROSITE" id="PS50048"/>
    </source>
</evidence>
<name>A0A9P4Y579_CRYP1</name>
<evidence type="ECO:0000313" key="6">
    <source>
        <dbReference type="EMBL" id="KAF3766365.1"/>
    </source>
</evidence>